<dbReference type="InterPro" id="IPR000889">
    <property type="entry name" value="Glutathione_peroxidase"/>
</dbReference>
<evidence type="ECO:0000256" key="5">
    <source>
        <dbReference type="RuleBase" id="RU000499"/>
    </source>
</evidence>
<keyword evidence="2 5" id="KW-0575">Peroxidase</keyword>
<comment type="caution">
    <text evidence="6">The sequence shown here is derived from an EMBL/GenBank/DDBJ whole genome shotgun (WGS) entry which is preliminary data.</text>
</comment>
<dbReference type="InterPro" id="IPR029760">
    <property type="entry name" value="GPX_CS"/>
</dbReference>
<evidence type="ECO:0000256" key="3">
    <source>
        <dbReference type="ARBA" id="ARBA00023002"/>
    </source>
</evidence>
<dbReference type="AlphaFoldDB" id="A0A1H9RLE2"/>
<evidence type="ECO:0000256" key="1">
    <source>
        <dbReference type="ARBA" id="ARBA00006926"/>
    </source>
</evidence>
<proteinExistence type="inferred from homology"/>
<dbReference type="EMBL" id="FOGV01000005">
    <property type="protein sequence ID" value="SER73592.1"/>
    <property type="molecule type" value="Genomic_DNA"/>
</dbReference>
<dbReference type="PROSITE" id="PS51355">
    <property type="entry name" value="GLUTATHIONE_PEROXID_3"/>
    <property type="match status" value="1"/>
</dbReference>
<dbReference type="FunFam" id="3.40.30.10:FF:000010">
    <property type="entry name" value="Glutathione peroxidase"/>
    <property type="match status" value="1"/>
</dbReference>
<dbReference type="GO" id="GO:0034599">
    <property type="term" value="P:cellular response to oxidative stress"/>
    <property type="evidence" value="ECO:0007669"/>
    <property type="project" value="TreeGrafter"/>
</dbReference>
<accession>A0A1H9RLE2</accession>
<dbReference type="Proteomes" id="UP000199318">
    <property type="component" value="Unassembled WGS sequence"/>
</dbReference>
<dbReference type="PROSITE" id="PS00763">
    <property type="entry name" value="GLUTATHIONE_PEROXID_2"/>
    <property type="match status" value="1"/>
</dbReference>
<sequence>MSSVYDYAVQKPNGENISLEEYRGNVLLIVNTATKCGLSGQFKDLETLHQTYNEQGLRVLGFPCNQFLHQEPVTDDEMSAVCERNFGVTFPLFKKIKVNGPDTEPLFQHLKSYARGNFVKDIKWNFTKFLVDKNGHVVKRYAPKTSPKEIEKDIQQLL</sequence>
<organism evidence="6 7">
    <name type="scientific">Salisediminibacterium halotolerans</name>
    <dbReference type="NCBI Taxonomy" id="517425"/>
    <lineage>
        <taxon>Bacteria</taxon>
        <taxon>Bacillati</taxon>
        <taxon>Bacillota</taxon>
        <taxon>Bacilli</taxon>
        <taxon>Bacillales</taxon>
        <taxon>Bacillaceae</taxon>
        <taxon>Salisediminibacterium</taxon>
    </lineage>
</organism>
<dbReference type="PANTHER" id="PTHR11592">
    <property type="entry name" value="GLUTATHIONE PEROXIDASE"/>
    <property type="match status" value="1"/>
</dbReference>
<dbReference type="PANTHER" id="PTHR11592:SF78">
    <property type="entry name" value="GLUTATHIONE PEROXIDASE"/>
    <property type="match status" value="1"/>
</dbReference>
<dbReference type="InterPro" id="IPR036249">
    <property type="entry name" value="Thioredoxin-like_sf"/>
</dbReference>
<dbReference type="SUPFAM" id="SSF52833">
    <property type="entry name" value="Thioredoxin-like"/>
    <property type="match status" value="1"/>
</dbReference>
<dbReference type="PIRSF" id="PIRSF000303">
    <property type="entry name" value="Glutathion_perox"/>
    <property type="match status" value="1"/>
</dbReference>
<dbReference type="RefSeq" id="WP_093072176.1">
    <property type="nucleotide sequence ID" value="NZ_BJVE01000075.1"/>
</dbReference>
<keyword evidence="7" id="KW-1185">Reference proteome</keyword>
<protein>
    <recommendedName>
        <fullName evidence="5">Glutathione peroxidase</fullName>
    </recommendedName>
</protein>
<dbReference type="PRINTS" id="PR01011">
    <property type="entry name" value="GLUTPROXDASE"/>
</dbReference>
<comment type="similarity">
    <text evidence="1 5">Belongs to the glutathione peroxidase family.</text>
</comment>
<feature type="active site" evidence="4">
    <location>
        <position position="36"/>
    </location>
</feature>
<evidence type="ECO:0000256" key="4">
    <source>
        <dbReference type="PIRSR" id="PIRSR000303-1"/>
    </source>
</evidence>
<dbReference type="OrthoDB" id="9789406at2"/>
<evidence type="ECO:0000313" key="7">
    <source>
        <dbReference type="Proteomes" id="UP000199318"/>
    </source>
</evidence>
<dbReference type="CDD" id="cd00340">
    <property type="entry name" value="GSH_Peroxidase"/>
    <property type="match status" value="1"/>
</dbReference>
<dbReference type="STRING" id="1464123.SAMN05444126_1058"/>
<evidence type="ECO:0000313" key="6">
    <source>
        <dbReference type="EMBL" id="SER73592.1"/>
    </source>
</evidence>
<gene>
    <name evidence="6" type="ORF">SAMN05444126_1058</name>
</gene>
<dbReference type="Pfam" id="PF00255">
    <property type="entry name" value="GSHPx"/>
    <property type="match status" value="1"/>
</dbReference>
<keyword evidence="3 5" id="KW-0560">Oxidoreductase</keyword>
<name>A0A1H9RLE2_9BACI</name>
<dbReference type="Gene3D" id="3.40.30.10">
    <property type="entry name" value="Glutaredoxin"/>
    <property type="match status" value="1"/>
</dbReference>
<evidence type="ECO:0000256" key="2">
    <source>
        <dbReference type="ARBA" id="ARBA00022559"/>
    </source>
</evidence>
<reference evidence="7" key="1">
    <citation type="submission" date="2016-10" db="EMBL/GenBank/DDBJ databases">
        <authorList>
            <person name="de Groot N.N."/>
        </authorList>
    </citation>
    <scope>NUCLEOTIDE SEQUENCE [LARGE SCALE GENOMIC DNA]</scope>
    <source>
        <strain evidence="7">10nlg</strain>
    </source>
</reference>
<dbReference type="GO" id="GO:0004601">
    <property type="term" value="F:peroxidase activity"/>
    <property type="evidence" value="ECO:0007669"/>
    <property type="project" value="UniProtKB-KW"/>
</dbReference>